<dbReference type="Pfam" id="PF03417">
    <property type="entry name" value="AAT"/>
    <property type="match status" value="1"/>
</dbReference>
<dbReference type="InterPro" id="IPR047801">
    <property type="entry name" value="Peptidase_C45"/>
</dbReference>
<sequence>MQKAEIPVVILTGTPHQRGVAHGIRFRDHIARVLAHDVGALPAAERSAAGRRAVAAFDAIRETSPETAEEIEGIAEGACQSVPDIVLRSGFELLKPNSDSGCSAIALKTKAGAIAAQNWDAPVHKHSELALFLHFSRSAFEFAVVASFGGLGWAGMNSAGLALVNNDLILNGCAAGIPSQVVRRIVFAMADVASAAAALAALPHMGGRSYLIGDRRGEIAAAEVSANGGAYFLPAAEAHLHTNNSLLPETRRQENQDALRGIYPSSAARLAALQCAFTRESLSVEGVKRVLCDETGAPNAVCKTASPEEPTETAFSIIMDCGHGEIHLASGRPSVSSYRRVLLPKVF</sequence>
<keyword evidence="2" id="KW-0808">Transferase</keyword>
<gene>
    <name evidence="2" type="ORF">GPL20_25515</name>
</gene>
<dbReference type="InterPro" id="IPR005079">
    <property type="entry name" value="Peptidase_C45_hydrolase"/>
</dbReference>
<keyword evidence="2" id="KW-0012">Acyltransferase</keyword>
<organism evidence="2 3">
    <name type="scientific">Bradyrhizobium cajani</name>
    <dbReference type="NCBI Taxonomy" id="1928661"/>
    <lineage>
        <taxon>Bacteria</taxon>
        <taxon>Pseudomonadati</taxon>
        <taxon>Pseudomonadota</taxon>
        <taxon>Alphaproteobacteria</taxon>
        <taxon>Hyphomicrobiales</taxon>
        <taxon>Nitrobacteraceae</taxon>
        <taxon>Bradyrhizobium</taxon>
    </lineage>
</organism>
<keyword evidence="3" id="KW-1185">Reference proteome</keyword>
<accession>A0A844TPA3</accession>
<proteinExistence type="predicted"/>
<protein>
    <submittedName>
        <fullName evidence="2">Acyl-CoA-6-aminopenicillanic acid acyltransferase</fullName>
    </submittedName>
</protein>
<dbReference type="AlphaFoldDB" id="A0A844TPA3"/>
<dbReference type="RefSeq" id="WP_157332812.1">
    <property type="nucleotide sequence ID" value="NZ_JANADL010000028.1"/>
</dbReference>
<evidence type="ECO:0000313" key="3">
    <source>
        <dbReference type="Proteomes" id="UP000449969"/>
    </source>
</evidence>
<name>A0A844TPA3_9BRAD</name>
<dbReference type="OrthoDB" id="8109453at2"/>
<dbReference type="NCBIfam" id="NF040521">
    <property type="entry name" value="C45_proenzyme"/>
    <property type="match status" value="1"/>
</dbReference>
<dbReference type="GO" id="GO:0016746">
    <property type="term" value="F:acyltransferase activity"/>
    <property type="evidence" value="ECO:0007669"/>
    <property type="project" value="UniProtKB-KW"/>
</dbReference>
<dbReference type="Proteomes" id="UP000449969">
    <property type="component" value="Unassembled WGS sequence"/>
</dbReference>
<feature type="domain" description="Peptidase C45 hydrolase" evidence="1">
    <location>
        <begin position="109"/>
        <end position="334"/>
    </location>
</feature>
<dbReference type="Gene3D" id="3.60.60.10">
    <property type="entry name" value="Penicillin V Acylase, Chain A"/>
    <property type="match status" value="1"/>
</dbReference>
<dbReference type="InterPro" id="IPR047794">
    <property type="entry name" value="C45_proenzyme-like"/>
</dbReference>
<evidence type="ECO:0000313" key="2">
    <source>
        <dbReference type="EMBL" id="MVT76370.1"/>
    </source>
</evidence>
<evidence type="ECO:0000259" key="1">
    <source>
        <dbReference type="Pfam" id="PF03417"/>
    </source>
</evidence>
<dbReference type="Gene3D" id="1.10.10.2120">
    <property type="match status" value="1"/>
</dbReference>
<dbReference type="EMBL" id="WQNE01000024">
    <property type="protein sequence ID" value="MVT76370.1"/>
    <property type="molecule type" value="Genomic_DNA"/>
</dbReference>
<reference evidence="2 3" key="1">
    <citation type="submission" date="2019-12" db="EMBL/GenBank/DDBJ databases">
        <title>Draft genome sequences Bradyrhizobium cajani AMBPC1010, Bradyrhizobium pachyrhizi AMBPC1040 and Bradyrhizobium yuanmingense ALSPC3051, three plant growth promoting strains isolated from nodules of Cajanus cajan L. in Dominican Republic.</title>
        <authorList>
            <person name="Flores-Felix J.D."/>
            <person name="Araujo J."/>
            <person name="Diaz-Alcantara C."/>
            <person name="Gonzalez-Andres F."/>
            <person name="Velazquez E."/>
        </authorList>
    </citation>
    <scope>NUCLEOTIDE SEQUENCE [LARGE SCALE GENOMIC DNA]</scope>
    <source>
        <strain evidence="2 3">1010</strain>
    </source>
</reference>
<dbReference type="PANTHER" id="PTHR34180">
    <property type="entry name" value="PEPTIDASE C45"/>
    <property type="match status" value="1"/>
</dbReference>
<comment type="caution">
    <text evidence="2">The sequence shown here is derived from an EMBL/GenBank/DDBJ whole genome shotgun (WGS) entry which is preliminary data.</text>
</comment>
<dbReference type="PANTHER" id="PTHR34180:SF1">
    <property type="entry name" value="BETA-ALANYL-DOPAMINE_CARCININE HYDROLASE"/>
    <property type="match status" value="1"/>
</dbReference>